<accession>A0A8T0HPR4</accession>
<name>A0A8T0HPR4_CERPU</name>
<protein>
    <submittedName>
        <fullName evidence="2">Uncharacterized protein</fullName>
    </submittedName>
</protein>
<proteinExistence type="predicted"/>
<dbReference type="Proteomes" id="UP000822688">
    <property type="component" value="Chromosome V"/>
</dbReference>
<reference evidence="2" key="1">
    <citation type="submission" date="2020-06" db="EMBL/GenBank/DDBJ databases">
        <title>WGS assembly of Ceratodon purpureus strain R40.</title>
        <authorList>
            <person name="Carey S.B."/>
            <person name="Jenkins J."/>
            <person name="Shu S."/>
            <person name="Lovell J.T."/>
            <person name="Sreedasyam A."/>
            <person name="Maumus F."/>
            <person name="Tiley G.P."/>
            <person name="Fernandez-Pozo N."/>
            <person name="Barry K."/>
            <person name="Chen C."/>
            <person name="Wang M."/>
            <person name="Lipzen A."/>
            <person name="Daum C."/>
            <person name="Saski C.A."/>
            <person name="Payton A.C."/>
            <person name="Mcbreen J.C."/>
            <person name="Conrad R.E."/>
            <person name="Kollar L.M."/>
            <person name="Olsson S."/>
            <person name="Huttunen S."/>
            <person name="Landis J.B."/>
            <person name="Wickett N.J."/>
            <person name="Johnson M.G."/>
            <person name="Rensing S.A."/>
            <person name="Grimwood J."/>
            <person name="Schmutz J."/>
            <person name="Mcdaniel S.F."/>
        </authorList>
    </citation>
    <scope>NUCLEOTIDE SEQUENCE</scope>
    <source>
        <strain evidence="2">R40</strain>
    </source>
</reference>
<dbReference type="EMBL" id="CM026426">
    <property type="protein sequence ID" value="KAG0572791.1"/>
    <property type="molecule type" value="Genomic_DNA"/>
</dbReference>
<evidence type="ECO:0000313" key="3">
    <source>
        <dbReference type="Proteomes" id="UP000822688"/>
    </source>
</evidence>
<organism evidence="2 3">
    <name type="scientific">Ceratodon purpureus</name>
    <name type="common">Fire moss</name>
    <name type="synonym">Dicranum purpureum</name>
    <dbReference type="NCBI Taxonomy" id="3225"/>
    <lineage>
        <taxon>Eukaryota</taxon>
        <taxon>Viridiplantae</taxon>
        <taxon>Streptophyta</taxon>
        <taxon>Embryophyta</taxon>
        <taxon>Bryophyta</taxon>
        <taxon>Bryophytina</taxon>
        <taxon>Bryopsida</taxon>
        <taxon>Dicranidae</taxon>
        <taxon>Pseudoditrichales</taxon>
        <taxon>Ditrichaceae</taxon>
        <taxon>Ceratodon</taxon>
    </lineage>
</organism>
<evidence type="ECO:0000256" key="1">
    <source>
        <dbReference type="SAM" id="MobiDB-lite"/>
    </source>
</evidence>
<sequence>MRPERAQKESLMAGAGALGEAPSEKKSRQLRKKKADKRAPFVAGESGAKGLLVSEEVASVKKPRKIRGKKQVLLRRSWTGASTWLLGGWGWGNEGDKATAK</sequence>
<gene>
    <name evidence="2" type="ORF">KC19_VG125400</name>
</gene>
<dbReference type="AlphaFoldDB" id="A0A8T0HPR4"/>
<keyword evidence="3" id="KW-1185">Reference proteome</keyword>
<feature type="region of interest" description="Disordered" evidence="1">
    <location>
        <begin position="1"/>
        <end position="39"/>
    </location>
</feature>
<comment type="caution">
    <text evidence="2">The sequence shown here is derived from an EMBL/GenBank/DDBJ whole genome shotgun (WGS) entry which is preliminary data.</text>
</comment>
<evidence type="ECO:0000313" key="2">
    <source>
        <dbReference type="EMBL" id="KAG0572791.1"/>
    </source>
</evidence>